<evidence type="ECO:0000313" key="2">
    <source>
        <dbReference type="Proteomes" id="UP000617681"/>
    </source>
</evidence>
<organism evidence="1 2">
    <name type="scientific">Corynebacterium glucuronolyticum</name>
    <dbReference type="NCBI Taxonomy" id="39791"/>
    <lineage>
        <taxon>Bacteria</taxon>
        <taxon>Bacillati</taxon>
        <taxon>Actinomycetota</taxon>
        <taxon>Actinomycetes</taxon>
        <taxon>Mycobacteriales</taxon>
        <taxon>Corynebacteriaceae</taxon>
        <taxon>Corynebacterium</taxon>
    </lineage>
</organism>
<evidence type="ECO:0000313" key="1">
    <source>
        <dbReference type="EMBL" id="QRP70584.1"/>
    </source>
</evidence>
<dbReference type="Proteomes" id="UP000617681">
    <property type="component" value="Chromosome"/>
</dbReference>
<dbReference type="EMBL" id="CP069534">
    <property type="protein sequence ID" value="QRP70584.1"/>
    <property type="molecule type" value="Genomic_DNA"/>
</dbReference>
<dbReference type="RefSeq" id="WP_005394461.1">
    <property type="nucleotide sequence ID" value="NZ_CP068162.1"/>
</dbReference>
<dbReference type="AlphaFoldDB" id="A0AAX1L9P8"/>
<sequence>MLGDDPRIIEIDDFIHPQPFRFVPSDGEIFIGREGHIKIAEDDRYMHRRLLSVYHQSGNWKIANIGGRIIVNLILPAGTGHSGRPLNPHNVEILPVGTTSVEFTLNRVRYGVDLRVIGKRDPVPERLAVGGKATAGEVTFTSEQRELIFHLTDRLRRDPSTPAERIPSVKKLAELLGCSEKAVNSRIERICRAYEQIGIPIGKPQREKLANYLVQCGIAEDVSHRR</sequence>
<protein>
    <submittedName>
        <fullName evidence="1">Uncharacterized protein</fullName>
    </submittedName>
</protein>
<accession>A0AAX1L9P8</accession>
<gene>
    <name evidence="1" type="ORF">I6J21_12760</name>
</gene>
<name>A0AAX1L9P8_9CORY</name>
<reference evidence="1" key="1">
    <citation type="submission" date="2021-02" db="EMBL/GenBank/DDBJ databases">
        <title>FDA dAtabase for Regulatory Grade micrObial Sequences (FDA-ARGOS): Supporting development and validation of Infectious Disease Dx tests.</title>
        <authorList>
            <person name="Sproer C."/>
            <person name="Gronow S."/>
            <person name="Severitt S."/>
            <person name="Schroder I."/>
            <person name="Tallon L."/>
            <person name="Sadzewicz L."/>
            <person name="Zhao X."/>
            <person name="Boylan J."/>
            <person name="Ott S."/>
            <person name="Bowen H."/>
            <person name="Vavikolanu K."/>
            <person name="Mehta A."/>
            <person name="Aluvathingal J."/>
            <person name="Nadendla S."/>
            <person name="Lowell S."/>
            <person name="Myers T."/>
            <person name="Yan Y."/>
            <person name="Sichtig H."/>
        </authorList>
    </citation>
    <scope>NUCLEOTIDE SEQUENCE</scope>
    <source>
        <strain evidence="1">FDAARGOS_1191</strain>
    </source>
</reference>
<proteinExistence type="predicted"/>